<dbReference type="Proteomes" id="UP001066276">
    <property type="component" value="Chromosome 10"/>
</dbReference>
<dbReference type="AlphaFoldDB" id="A0AAV7M947"/>
<keyword evidence="3" id="KW-1185">Reference proteome</keyword>
<sequence>MDLVRLGLTERGAGCSDVSFKSCPGTPALPSPLEEEKRSSFLGVKAVFPGWMAGAAGIIPPQAQKGAEPQTRKARGRPVIAWG</sequence>
<evidence type="ECO:0000256" key="1">
    <source>
        <dbReference type="SAM" id="MobiDB-lite"/>
    </source>
</evidence>
<comment type="caution">
    <text evidence="2">The sequence shown here is derived from an EMBL/GenBank/DDBJ whole genome shotgun (WGS) entry which is preliminary data.</text>
</comment>
<proteinExistence type="predicted"/>
<feature type="region of interest" description="Disordered" evidence="1">
    <location>
        <begin position="59"/>
        <end position="83"/>
    </location>
</feature>
<accession>A0AAV7M947</accession>
<evidence type="ECO:0000313" key="2">
    <source>
        <dbReference type="EMBL" id="KAJ1100291.1"/>
    </source>
</evidence>
<gene>
    <name evidence="2" type="ORF">NDU88_005377</name>
</gene>
<name>A0AAV7M947_PLEWA</name>
<evidence type="ECO:0000313" key="3">
    <source>
        <dbReference type="Proteomes" id="UP001066276"/>
    </source>
</evidence>
<reference evidence="2" key="1">
    <citation type="journal article" date="2022" name="bioRxiv">
        <title>Sequencing and chromosome-scale assembly of the giantPleurodeles waltlgenome.</title>
        <authorList>
            <person name="Brown T."/>
            <person name="Elewa A."/>
            <person name="Iarovenko S."/>
            <person name="Subramanian E."/>
            <person name="Araus A.J."/>
            <person name="Petzold A."/>
            <person name="Susuki M."/>
            <person name="Suzuki K.-i.T."/>
            <person name="Hayashi T."/>
            <person name="Toyoda A."/>
            <person name="Oliveira C."/>
            <person name="Osipova E."/>
            <person name="Leigh N.D."/>
            <person name="Simon A."/>
            <person name="Yun M.H."/>
        </authorList>
    </citation>
    <scope>NUCLEOTIDE SEQUENCE</scope>
    <source>
        <strain evidence="2">20211129_DDA</strain>
        <tissue evidence="2">Liver</tissue>
    </source>
</reference>
<protein>
    <submittedName>
        <fullName evidence="2">Uncharacterized protein</fullName>
    </submittedName>
</protein>
<dbReference type="EMBL" id="JANPWB010000014">
    <property type="protein sequence ID" value="KAJ1100291.1"/>
    <property type="molecule type" value="Genomic_DNA"/>
</dbReference>
<organism evidence="2 3">
    <name type="scientific">Pleurodeles waltl</name>
    <name type="common">Iberian ribbed newt</name>
    <dbReference type="NCBI Taxonomy" id="8319"/>
    <lineage>
        <taxon>Eukaryota</taxon>
        <taxon>Metazoa</taxon>
        <taxon>Chordata</taxon>
        <taxon>Craniata</taxon>
        <taxon>Vertebrata</taxon>
        <taxon>Euteleostomi</taxon>
        <taxon>Amphibia</taxon>
        <taxon>Batrachia</taxon>
        <taxon>Caudata</taxon>
        <taxon>Salamandroidea</taxon>
        <taxon>Salamandridae</taxon>
        <taxon>Pleurodelinae</taxon>
        <taxon>Pleurodeles</taxon>
    </lineage>
</organism>